<feature type="compositionally biased region" description="Acidic residues" evidence="3">
    <location>
        <begin position="437"/>
        <end position="447"/>
    </location>
</feature>
<evidence type="ECO:0000313" key="6">
    <source>
        <dbReference type="Proteomes" id="UP000004703"/>
    </source>
</evidence>
<feature type="region of interest" description="Disordered" evidence="3">
    <location>
        <begin position="1"/>
        <end position="21"/>
    </location>
</feature>
<dbReference type="SUPFAM" id="SSF51120">
    <property type="entry name" value="beta-Roll"/>
    <property type="match status" value="3"/>
</dbReference>
<dbReference type="PRINTS" id="PR00313">
    <property type="entry name" value="CABNDNGRPT"/>
</dbReference>
<feature type="domain" description="DUF4114" evidence="4">
    <location>
        <begin position="202"/>
        <end position="269"/>
    </location>
</feature>
<dbReference type="Gene3D" id="2.150.10.10">
    <property type="entry name" value="Serralysin-like metalloprotease, C-terminal"/>
    <property type="match status" value="5"/>
</dbReference>
<dbReference type="Pfam" id="PF00353">
    <property type="entry name" value="HemolysinCabind"/>
    <property type="match status" value="7"/>
</dbReference>
<dbReference type="Proteomes" id="UP000004703">
    <property type="component" value="Chromosome"/>
</dbReference>
<accession>A0A5E8GV42</accession>
<reference evidence="5 6" key="1">
    <citation type="submission" date="2008-01" db="EMBL/GenBank/DDBJ databases">
        <authorList>
            <person name="Wagner-Dobler I."/>
            <person name="Ferriera S."/>
            <person name="Johnson J."/>
            <person name="Kravitz S."/>
            <person name="Beeson K."/>
            <person name="Sutton G."/>
            <person name="Rogers Y.-H."/>
            <person name="Friedman R."/>
            <person name="Frazier M."/>
            <person name="Venter J.C."/>
        </authorList>
    </citation>
    <scope>NUCLEOTIDE SEQUENCE [LARGE SCALE GENOMIC DNA]</scope>
    <source>
        <strain evidence="6">DSM 17067 / NCIMB 14079 / DFL-11</strain>
    </source>
</reference>
<evidence type="ECO:0000259" key="4">
    <source>
        <dbReference type="Pfam" id="PF13448"/>
    </source>
</evidence>
<evidence type="ECO:0000256" key="1">
    <source>
        <dbReference type="ARBA" id="ARBA00004613"/>
    </source>
</evidence>
<feature type="region of interest" description="Disordered" evidence="3">
    <location>
        <begin position="283"/>
        <end position="451"/>
    </location>
</feature>
<dbReference type="PANTHER" id="PTHR38340:SF1">
    <property type="entry name" value="S-LAYER PROTEIN"/>
    <property type="match status" value="1"/>
</dbReference>
<protein>
    <submittedName>
        <fullName evidence="5">Hemolysin-type calcium-binding repeat (2 copies)</fullName>
    </submittedName>
</protein>
<comment type="caution">
    <text evidence="5">The sequence shown here is derived from an EMBL/GenBank/DDBJ whole genome shotgun (WGS) entry which is preliminary data.</text>
</comment>
<evidence type="ECO:0000256" key="2">
    <source>
        <dbReference type="ARBA" id="ARBA00022525"/>
    </source>
</evidence>
<dbReference type="PANTHER" id="PTHR38340">
    <property type="entry name" value="S-LAYER PROTEIN"/>
    <property type="match status" value="1"/>
</dbReference>
<name>A0A5E8GV42_ROSAD</name>
<dbReference type="InterPro" id="IPR011049">
    <property type="entry name" value="Serralysin-like_metalloprot_C"/>
</dbReference>
<dbReference type="InterPro" id="IPR025193">
    <property type="entry name" value="DUF4114"/>
</dbReference>
<dbReference type="RefSeq" id="WP_134852930.1">
    <property type="nucleotide sequence ID" value="NZ_CM011002.1"/>
</dbReference>
<dbReference type="InterPro" id="IPR001343">
    <property type="entry name" value="Hemolysn_Ca-bd"/>
</dbReference>
<organism evidence="5 6">
    <name type="scientific">Roseibium alexandrii (strain DSM 17067 / NCIMB 14079 / DFL-11)</name>
    <name type="common">Labrenzia alexandrii</name>
    <dbReference type="NCBI Taxonomy" id="244592"/>
    <lineage>
        <taxon>Bacteria</taxon>
        <taxon>Pseudomonadati</taxon>
        <taxon>Pseudomonadota</taxon>
        <taxon>Alphaproteobacteria</taxon>
        <taxon>Hyphomicrobiales</taxon>
        <taxon>Stappiaceae</taxon>
        <taxon>Roseibium</taxon>
    </lineage>
</organism>
<sequence>MASLPATRPMIGTDEDDTLVGTRHSDVMSGRFGDDVMSGNNGNDEVWGGTGDDILYGNNGNDILYGSGGPDLVEVTGIEIVDDHPVSVVFEGETAGYRNTFGDYKIQEDGLITDVEILWPNASLQGSGGNLIQGESREYLDVQAGDTLGFFIISNGYSLNGGYQGLDLDVRQEGENAPQLMFKDADGNQATIHSDGPRLYHIAADGTETMIRTNPYHTAAFGETVDLNPDGILHTTGVLKADAGTITLGFEDLYNGGDRDFDDSVFTVDIGVQNALVLNAHYQQDDSGTDPDPSHEGVGSQVVEIERSDNDILVGGDGSDELHGRSGNDDLSGNNGHDDLHGGSGDDNLRGNSGEDDLYGNSGNDILNGGNHNDKLNGNNGNDALYGEAGNDEMIGGTGDDMLDGGNGDDSLIGGSGVDNLSGGYGNDELKGGAGDDTLDGGNDDDVLVGGSGADTMIGGYGNDDLKGGADNDTMDGGHGDDSLIGGSGDDIMTGGAGADVLKGGSGNDELSGGSHNDELYGGHGDDTFYGDAGNDMMHGGRGNDTVDYSAFDVDLSISLHNKKAHGLEIGTDTIKFIDNIVSGGGDDILKGSRDANVIEAGAGDDTIRSLQGADTLTGGEGSDTFVYRSYDLSGGTDTITDFLIGTDKIDLSQMLHSLISYVTEAVNSEDGEGSGGSSEPGTTTIDYSAALARLDVDVAGEDLTLLIDRQGNDAYQEVCKLIGVGNQTVSALHDNDCFIL</sequence>
<comment type="subcellular location">
    <subcellularLocation>
        <location evidence="1">Secreted</location>
    </subcellularLocation>
</comment>
<evidence type="ECO:0000256" key="3">
    <source>
        <dbReference type="SAM" id="MobiDB-lite"/>
    </source>
</evidence>
<proteinExistence type="predicted"/>
<gene>
    <name evidence="5" type="ORF">SADFL11_1068</name>
</gene>
<reference evidence="5 6" key="2">
    <citation type="submission" date="2013-04" db="EMBL/GenBank/DDBJ databases">
        <authorList>
            <person name="Fiebig A."/>
            <person name="Pradella S."/>
            <person name="Wagner-Doebler I."/>
        </authorList>
    </citation>
    <scope>NUCLEOTIDE SEQUENCE [LARGE SCALE GENOMIC DNA]</scope>
    <source>
        <strain evidence="6">DSM 17067 / NCIMB 14079 / DFL-11</strain>
    </source>
</reference>
<dbReference type="AlphaFoldDB" id="A0A5E8GV42"/>
<dbReference type="GO" id="GO:0005576">
    <property type="term" value="C:extracellular region"/>
    <property type="evidence" value="ECO:0007669"/>
    <property type="project" value="UniProtKB-SubCell"/>
</dbReference>
<keyword evidence="2" id="KW-0964">Secreted</keyword>
<evidence type="ECO:0000313" key="5">
    <source>
        <dbReference type="EMBL" id="EEE43782.2"/>
    </source>
</evidence>
<feature type="region of interest" description="Disordered" evidence="3">
    <location>
        <begin position="503"/>
        <end position="523"/>
    </location>
</feature>
<dbReference type="Pfam" id="PF13448">
    <property type="entry name" value="DUF4114"/>
    <property type="match status" value="1"/>
</dbReference>
<dbReference type="PROSITE" id="PS00330">
    <property type="entry name" value="HEMOLYSIN_CALCIUM"/>
    <property type="match status" value="5"/>
</dbReference>
<dbReference type="EMBL" id="ACCU02000003">
    <property type="protein sequence ID" value="EEE43782.2"/>
    <property type="molecule type" value="Genomic_DNA"/>
</dbReference>
<dbReference type="GO" id="GO:0005509">
    <property type="term" value="F:calcium ion binding"/>
    <property type="evidence" value="ECO:0007669"/>
    <property type="project" value="InterPro"/>
</dbReference>
<dbReference type="InterPro" id="IPR050557">
    <property type="entry name" value="RTX_toxin/Mannuronan_C5-epim"/>
</dbReference>
<dbReference type="InterPro" id="IPR018511">
    <property type="entry name" value="Hemolysin-typ_Ca-bd_CS"/>
</dbReference>
<feature type="compositionally biased region" description="Low complexity" evidence="3">
    <location>
        <begin position="368"/>
        <end position="382"/>
    </location>
</feature>